<reference evidence="5 6" key="1">
    <citation type="submission" date="2013-12" db="EMBL/GenBank/DDBJ databases">
        <title>Draft genome of the parsitic nematode Ancylostoma duodenale.</title>
        <authorList>
            <person name="Mitreva M."/>
        </authorList>
    </citation>
    <scope>NUCLEOTIDE SEQUENCE [LARGE SCALE GENOMIC DNA]</scope>
    <source>
        <strain evidence="5 6">Zhejiang</strain>
    </source>
</reference>
<evidence type="ECO:0000259" key="4">
    <source>
        <dbReference type="Pfam" id="PF00755"/>
    </source>
</evidence>
<sequence>TGQQLHLLGMLRFELRIAGVCKNVTKCRSKHHLAGDDYQFLQRSVIPSYHFQKSLRRLPIPKLGDTCNRFLASAKVILSDADYKKTEAVVRSFEKSEGQELQKALLEYDRNHKDTSYICEPWFDMYLRSRLPCPVNYNPFMMYAPDPNARFNHQV</sequence>
<evidence type="ECO:0000256" key="3">
    <source>
        <dbReference type="ARBA" id="ARBA00023315"/>
    </source>
</evidence>
<dbReference type="InterPro" id="IPR023213">
    <property type="entry name" value="CAT-like_dom_sf"/>
</dbReference>
<feature type="domain" description="Choline/carnitine acyltransferase" evidence="4">
    <location>
        <begin position="58"/>
        <end position="149"/>
    </location>
</feature>
<dbReference type="SUPFAM" id="SSF52777">
    <property type="entry name" value="CoA-dependent acyltransferases"/>
    <property type="match status" value="1"/>
</dbReference>
<keyword evidence="6" id="KW-1185">Reference proteome</keyword>
<keyword evidence="2" id="KW-0808">Transferase</keyword>
<evidence type="ECO:0000256" key="2">
    <source>
        <dbReference type="ARBA" id="ARBA00022679"/>
    </source>
</evidence>
<comment type="similarity">
    <text evidence="1">Belongs to the carnitine/choline acetyltransferase family.</text>
</comment>
<gene>
    <name evidence="5" type="ORF">ANCDUO_24134</name>
</gene>
<dbReference type="InterPro" id="IPR039551">
    <property type="entry name" value="Cho/carn_acyl_trans"/>
</dbReference>
<dbReference type="AlphaFoldDB" id="A0A0C2FB94"/>
<proteinExistence type="inferred from homology"/>
<dbReference type="Pfam" id="PF00755">
    <property type="entry name" value="Carn_acyltransf"/>
    <property type="match status" value="1"/>
</dbReference>
<dbReference type="InterPro" id="IPR042231">
    <property type="entry name" value="Cho/carn_acyl_trans_2"/>
</dbReference>
<dbReference type="GO" id="GO:0006635">
    <property type="term" value="P:fatty acid beta-oxidation"/>
    <property type="evidence" value="ECO:0007669"/>
    <property type="project" value="TreeGrafter"/>
</dbReference>
<keyword evidence="3" id="KW-0012">Acyltransferase</keyword>
<dbReference type="GO" id="GO:0004095">
    <property type="term" value="F:carnitine O-palmitoyltransferase activity"/>
    <property type="evidence" value="ECO:0007669"/>
    <property type="project" value="TreeGrafter"/>
</dbReference>
<evidence type="ECO:0000313" key="5">
    <source>
        <dbReference type="EMBL" id="KIH45820.1"/>
    </source>
</evidence>
<organism evidence="5 6">
    <name type="scientific">Ancylostoma duodenale</name>
    <dbReference type="NCBI Taxonomy" id="51022"/>
    <lineage>
        <taxon>Eukaryota</taxon>
        <taxon>Metazoa</taxon>
        <taxon>Ecdysozoa</taxon>
        <taxon>Nematoda</taxon>
        <taxon>Chromadorea</taxon>
        <taxon>Rhabditida</taxon>
        <taxon>Rhabditina</taxon>
        <taxon>Rhabditomorpha</taxon>
        <taxon>Strongyloidea</taxon>
        <taxon>Ancylostomatidae</taxon>
        <taxon>Ancylostomatinae</taxon>
        <taxon>Ancylostoma</taxon>
    </lineage>
</organism>
<dbReference type="Gene3D" id="3.30.559.70">
    <property type="entry name" value="Choline/Carnitine o-acyltransferase, domain 2"/>
    <property type="match status" value="1"/>
</dbReference>
<dbReference type="Proteomes" id="UP000054047">
    <property type="component" value="Unassembled WGS sequence"/>
</dbReference>
<evidence type="ECO:0000313" key="6">
    <source>
        <dbReference type="Proteomes" id="UP000054047"/>
    </source>
</evidence>
<dbReference type="OrthoDB" id="240216at2759"/>
<dbReference type="EMBL" id="KN771066">
    <property type="protein sequence ID" value="KIH45820.1"/>
    <property type="molecule type" value="Genomic_DNA"/>
</dbReference>
<accession>A0A0C2FB94</accession>
<name>A0A0C2FB94_9BILA</name>
<feature type="non-terminal residue" evidence="5">
    <location>
        <position position="1"/>
    </location>
</feature>
<dbReference type="PANTHER" id="PTHR22589">
    <property type="entry name" value="CARNITINE O-ACYLTRANSFERASE"/>
    <property type="match status" value="1"/>
</dbReference>
<dbReference type="PANTHER" id="PTHR22589:SF16">
    <property type="entry name" value="CARNITINE O-PALMITOYLTRANSFERASE 2, MITOCHONDRIAL"/>
    <property type="match status" value="1"/>
</dbReference>
<dbReference type="Gene3D" id="3.30.559.10">
    <property type="entry name" value="Chloramphenicol acetyltransferase-like domain"/>
    <property type="match status" value="1"/>
</dbReference>
<dbReference type="GO" id="GO:0005739">
    <property type="term" value="C:mitochondrion"/>
    <property type="evidence" value="ECO:0007669"/>
    <property type="project" value="TreeGrafter"/>
</dbReference>
<dbReference type="InterPro" id="IPR000542">
    <property type="entry name" value="Carn_acyl_trans"/>
</dbReference>
<evidence type="ECO:0000256" key="1">
    <source>
        <dbReference type="ARBA" id="ARBA00005232"/>
    </source>
</evidence>
<protein>
    <recommendedName>
        <fullName evidence="4">Choline/carnitine acyltransferase domain-containing protein</fullName>
    </recommendedName>
</protein>